<dbReference type="AlphaFoldDB" id="A0A2J6T8I2"/>
<protein>
    <recommendedName>
        <fullName evidence="3">SnoaL-like domain-containing protein</fullName>
    </recommendedName>
</protein>
<gene>
    <name evidence="1" type="ORF">K444DRAFT_614113</name>
</gene>
<dbReference type="GeneID" id="36588554"/>
<sequence>MAALKNEDAVYAKLDALYHTIDSLKSTSTPEELAAFGALFSENCITYLRSMREFETPSVGRQATIDELKEILAQYHVAERRILSRSVSTSADGSSTVFSESKNKLHVLGESLDPFYETAVVTFDNEGLIQGLKNYSCRSHIVEIVQRETGVGPYMEGIVRARKGEKEKAACCQ</sequence>
<evidence type="ECO:0000313" key="2">
    <source>
        <dbReference type="Proteomes" id="UP000235371"/>
    </source>
</evidence>
<evidence type="ECO:0008006" key="3">
    <source>
        <dbReference type="Google" id="ProtNLM"/>
    </source>
</evidence>
<dbReference type="EMBL" id="KZ613817">
    <property type="protein sequence ID" value="PMD59325.1"/>
    <property type="molecule type" value="Genomic_DNA"/>
</dbReference>
<dbReference type="Proteomes" id="UP000235371">
    <property type="component" value="Unassembled WGS sequence"/>
</dbReference>
<evidence type="ECO:0000313" key="1">
    <source>
        <dbReference type="EMBL" id="PMD59325.1"/>
    </source>
</evidence>
<dbReference type="OrthoDB" id="3775006at2759"/>
<accession>A0A2J6T8I2</accession>
<name>A0A2J6T8I2_9HELO</name>
<keyword evidence="2" id="KW-1185">Reference proteome</keyword>
<dbReference type="RefSeq" id="XP_024736229.1">
    <property type="nucleotide sequence ID" value="XM_024880477.1"/>
</dbReference>
<proteinExistence type="predicted"/>
<reference evidence="1 2" key="1">
    <citation type="submission" date="2016-04" db="EMBL/GenBank/DDBJ databases">
        <title>A degradative enzymes factory behind the ericoid mycorrhizal symbiosis.</title>
        <authorList>
            <consortium name="DOE Joint Genome Institute"/>
            <person name="Martino E."/>
            <person name="Morin E."/>
            <person name="Grelet G."/>
            <person name="Kuo A."/>
            <person name="Kohler A."/>
            <person name="Daghino S."/>
            <person name="Barry K."/>
            <person name="Choi C."/>
            <person name="Cichocki N."/>
            <person name="Clum A."/>
            <person name="Copeland A."/>
            <person name="Hainaut M."/>
            <person name="Haridas S."/>
            <person name="Labutti K."/>
            <person name="Lindquist E."/>
            <person name="Lipzen A."/>
            <person name="Khouja H.-R."/>
            <person name="Murat C."/>
            <person name="Ohm R."/>
            <person name="Olson A."/>
            <person name="Spatafora J."/>
            <person name="Veneault-Fourrey C."/>
            <person name="Henrissat B."/>
            <person name="Grigoriev I."/>
            <person name="Martin F."/>
            <person name="Perotto S."/>
        </authorList>
    </citation>
    <scope>NUCLEOTIDE SEQUENCE [LARGE SCALE GENOMIC DNA]</scope>
    <source>
        <strain evidence="1 2">E</strain>
    </source>
</reference>
<organism evidence="1 2">
    <name type="scientific">Hyaloscypha bicolor E</name>
    <dbReference type="NCBI Taxonomy" id="1095630"/>
    <lineage>
        <taxon>Eukaryota</taxon>
        <taxon>Fungi</taxon>
        <taxon>Dikarya</taxon>
        <taxon>Ascomycota</taxon>
        <taxon>Pezizomycotina</taxon>
        <taxon>Leotiomycetes</taxon>
        <taxon>Helotiales</taxon>
        <taxon>Hyaloscyphaceae</taxon>
        <taxon>Hyaloscypha</taxon>
        <taxon>Hyaloscypha bicolor</taxon>
    </lineage>
</organism>
<dbReference type="InParanoid" id="A0A2J6T8I2"/>